<feature type="region of interest" description="Disordered" evidence="10">
    <location>
        <begin position="277"/>
        <end position="319"/>
    </location>
</feature>
<dbReference type="GO" id="GO:0009431">
    <property type="term" value="C:bacterial-type flagellum basal body, MS ring"/>
    <property type="evidence" value="ECO:0007669"/>
    <property type="project" value="InterPro"/>
</dbReference>
<evidence type="ECO:0000256" key="3">
    <source>
        <dbReference type="ARBA" id="ARBA00007971"/>
    </source>
</evidence>
<proteinExistence type="inferred from homology"/>
<evidence type="ECO:0000313" key="15">
    <source>
        <dbReference type="Proteomes" id="UP000006844"/>
    </source>
</evidence>
<reference evidence="14 15" key="1">
    <citation type="journal article" date="2012" name="Stand. Genomic Sci.">
        <title>Complete genome sequence of Terriglobus saanensis type strain SP1PR4(T), an Acidobacteria from tundra soil.</title>
        <authorList>
            <person name="Rawat S.R."/>
            <person name="Mannisto M.K."/>
            <person name="Starovoytov V."/>
            <person name="Goodwin L."/>
            <person name="Nolan M."/>
            <person name="Hauser L."/>
            <person name="Land M."/>
            <person name="Davenport K.W."/>
            <person name="Woyke T."/>
            <person name="Haggblom M.M."/>
        </authorList>
    </citation>
    <scope>NUCLEOTIDE SEQUENCE</scope>
    <source>
        <strain evidence="15">ATCC BAA-1853 / DSM 23119 / SP1PR4</strain>
    </source>
</reference>
<dbReference type="EMBL" id="CP002467">
    <property type="protein sequence ID" value="ADV82618.1"/>
    <property type="molecule type" value="Genomic_DNA"/>
</dbReference>
<dbReference type="InterPro" id="IPR013556">
    <property type="entry name" value="Flag_M-ring_C"/>
</dbReference>
<name>E8V4Z0_TERSS</name>
<keyword evidence="14" id="KW-0969">Cilium</keyword>
<keyword evidence="6 11" id="KW-1133">Transmembrane helix</keyword>
<evidence type="ECO:0000256" key="11">
    <source>
        <dbReference type="SAM" id="Phobius"/>
    </source>
</evidence>
<evidence type="ECO:0000256" key="1">
    <source>
        <dbReference type="ARBA" id="ARBA00004117"/>
    </source>
</evidence>
<dbReference type="NCBIfam" id="TIGR00206">
    <property type="entry name" value="fliF"/>
    <property type="match status" value="1"/>
</dbReference>
<dbReference type="GO" id="GO:0071973">
    <property type="term" value="P:bacterial-type flagellum-dependent cell motility"/>
    <property type="evidence" value="ECO:0007669"/>
    <property type="project" value="InterPro"/>
</dbReference>
<comment type="subcellular location">
    <subcellularLocation>
        <location evidence="1 9">Bacterial flagellum basal body</location>
    </subcellularLocation>
    <subcellularLocation>
        <location evidence="2">Cell membrane</location>
        <topology evidence="2">Multi-pass membrane protein</topology>
    </subcellularLocation>
</comment>
<dbReference type="GO" id="GO:0003774">
    <property type="term" value="F:cytoskeletal motor activity"/>
    <property type="evidence" value="ECO:0007669"/>
    <property type="project" value="InterPro"/>
</dbReference>
<feature type="compositionally biased region" description="Acidic residues" evidence="10">
    <location>
        <begin position="277"/>
        <end position="286"/>
    </location>
</feature>
<evidence type="ECO:0000256" key="10">
    <source>
        <dbReference type="SAM" id="MobiDB-lite"/>
    </source>
</evidence>
<keyword evidence="7 11" id="KW-0472">Membrane</keyword>
<sequence length="559" mass="60448">MANELQKTSLSPQNVKAKVLALTGELRSRVAAMPQRQRMTLLASAFALAAFCVALVWWTGRTDWRPLFKGLEGRDLQQVEQQLGSAGIAYQPTPDGSGIEVAAEQMDKARMVVAAKGMPGSGRMGFELFDKPNWVGSEFDEKVNYQRALEGELEHTIETLGAVRSARVHLTLSRQSLFAAEEHPATASVVLKMRNASLARDQAASIRALVAGAVENLHPEQVALVDADGHFDLNGPTQRGEVQEQEQALERKLVAMLEPLAGTGNVRATVNLSFDSEAEERTDEVYDPQQSAPVSMQRSEQSSTQANRQGAVAGAAANMPGPAPAVPPLLATPEKKDANGLPVYPQAGGPSQAVREESSSYAVTRHLVHTQRGPGRVQRIVAAVVVNDRAVTEKAGKDGATLWKQRTPEEMRRLEQLAQAAVGFDPKRADQVVIENIAFSENAADARPNWFERQAEHGSNFLRMQPVLIRTLGVVVCGALVCFFVLRPLGEQVSKALQPALPAPRTAIDLNIPVPPEGGQISPSQVQSTFEAVKNQIRSDPQQSARLLESWIGSGRGDS</sequence>
<dbReference type="Pfam" id="PF01514">
    <property type="entry name" value="YscJ_FliF"/>
    <property type="match status" value="1"/>
</dbReference>
<evidence type="ECO:0000259" key="12">
    <source>
        <dbReference type="Pfam" id="PF01514"/>
    </source>
</evidence>
<feature type="domain" description="Flagellar M-ring C-terminal" evidence="13">
    <location>
        <begin position="257"/>
        <end position="439"/>
    </location>
</feature>
<evidence type="ECO:0000256" key="5">
    <source>
        <dbReference type="ARBA" id="ARBA00022692"/>
    </source>
</evidence>
<dbReference type="PANTHER" id="PTHR30046:SF0">
    <property type="entry name" value="FLAGELLAR M-RING PROTEIN"/>
    <property type="match status" value="1"/>
</dbReference>
<dbReference type="InterPro" id="IPR043427">
    <property type="entry name" value="YscJ/FliF"/>
</dbReference>
<feature type="domain" description="Flagellar M-ring N-terminal" evidence="12">
    <location>
        <begin position="61"/>
        <end position="230"/>
    </location>
</feature>
<dbReference type="HOGENOM" id="CLU_028108_1_1_0"/>
<accession>E8V4Z0</accession>
<dbReference type="Pfam" id="PF08345">
    <property type="entry name" value="YscJ_FliF_C"/>
    <property type="match status" value="1"/>
</dbReference>
<evidence type="ECO:0000256" key="7">
    <source>
        <dbReference type="ARBA" id="ARBA00023136"/>
    </source>
</evidence>
<evidence type="ECO:0000313" key="14">
    <source>
        <dbReference type="EMBL" id="ADV82618.1"/>
    </source>
</evidence>
<keyword evidence="14" id="KW-0966">Cell projection</keyword>
<dbReference type="InterPro" id="IPR045851">
    <property type="entry name" value="AMP-bd_C_sf"/>
</dbReference>
<dbReference type="PRINTS" id="PR01009">
    <property type="entry name" value="FLGMRINGFLIF"/>
</dbReference>
<dbReference type="GO" id="GO:0005886">
    <property type="term" value="C:plasma membrane"/>
    <property type="evidence" value="ECO:0007669"/>
    <property type="project" value="UniProtKB-SubCell"/>
</dbReference>
<dbReference type="eggNOG" id="COG1766">
    <property type="taxonomic scope" value="Bacteria"/>
</dbReference>
<organism evidence="14 15">
    <name type="scientific">Terriglobus saanensis (strain ATCC BAA-1853 / DSM 23119 / SP1PR4)</name>
    <dbReference type="NCBI Taxonomy" id="401053"/>
    <lineage>
        <taxon>Bacteria</taxon>
        <taxon>Pseudomonadati</taxon>
        <taxon>Acidobacteriota</taxon>
        <taxon>Terriglobia</taxon>
        <taxon>Terriglobales</taxon>
        <taxon>Acidobacteriaceae</taxon>
        <taxon>Terriglobus</taxon>
    </lineage>
</organism>
<dbReference type="InterPro" id="IPR000067">
    <property type="entry name" value="FlgMring_FliF"/>
</dbReference>
<feature type="compositionally biased region" description="Polar residues" evidence="10">
    <location>
        <begin position="288"/>
        <end position="308"/>
    </location>
</feature>
<feature type="transmembrane region" description="Helical" evidence="11">
    <location>
        <begin position="467"/>
        <end position="486"/>
    </location>
</feature>
<dbReference type="InterPro" id="IPR006182">
    <property type="entry name" value="FliF_N_dom"/>
</dbReference>
<dbReference type="PIRSF" id="PIRSF004862">
    <property type="entry name" value="FliF"/>
    <property type="match status" value="1"/>
</dbReference>
<protein>
    <recommendedName>
        <fullName evidence="9">Flagellar M-ring protein</fullName>
    </recommendedName>
</protein>
<evidence type="ECO:0000259" key="13">
    <source>
        <dbReference type="Pfam" id="PF08345"/>
    </source>
</evidence>
<keyword evidence="5 11" id="KW-0812">Transmembrane</keyword>
<dbReference type="STRING" id="401053.AciPR4_1812"/>
<evidence type="ECO:0000256" key="2">
    <source>
        <dbReference type="ARBA" id="ARBA00004651"/>
    </source>
</evidence>
<dbReference type="Gene3D" id="3.30.300.30">
    <property type="match status" value="1"/>
</dbReference>
<comment type="function">
    <text evidence="9">The M ring may be actively involved in energy transduction.</text>
</comment>
<evidence type="ECO:0000256" key="8">
    <source>
        <dbReference type="ARBA" id="ARBA00023143"/>
    </source>
</evidence>
<keyword evidence="8 9" id="KW-0975">Bacterial flagellum</keyword>
<comment type="similarity">
    <text evidence="3 9">Belongs to the FliF family.</text>
</comment>
<dbReference type="RefSeq" id="WP_013568351.1">
    <property type="nucleotide sequence ID" value="NC_014963.1"/>
</dbReference>
<keyword evidence="15" id="KW-1185">Reference proteome</keyword>
<evidence type="ECO:0000256" key="6">
    <source>
        <dbReference type="ARBA" id="ARBA00022989"/>
    </source>
</evidence>
<keyword evidence="14" id="KW-0282">Flagellum</keyword>
<dbReference type="OrthoDB" id="9807026at2"/>
<dbReference type="PANTHER" id="PTHR30046">
    <property type="entry name" value="FLAGELLAR M-RING PROTEIN"/>
    <property type="match status" value="1"/>
</dbReference>
<keyword evidence="4" id="KW-1003">Cell membrane</keyword>
<evidence type="ECO:0000256" key="4">
    <source>
        <dbReference type="ARBA" id="ARBA00022475"/>
    </source>
</evidence>
<dbReference type="Proteomes" id="UP000006844">
    <property type="component" value="Chromosome"/>
</dbReference>
<dbReference type="KEGG" id="tsa:AciPR4_1812"/>
<feature type="transmembrane region" description="Helical" evidence="11">
    <location>
        <begin position="39"/>
        <end position="58"/>
    </location>
</feature>
<gene>
    <name evidence="14" type="ordered locus">AciPR4_1812</name>
</gene>
<evidence type="ECO:0000256" key="9">
    <source>
        <dbReference type="PIRNR" id="PIRNR004862"/>
    </source>
</evidence>
<dbReference type="AlphaFoldDB" id="E8V4Z0"/>